<gene>
    <name evidence="1" type="ORF">NDK47_10545</name>
</gene>
<dbReference type="EMBL" id="CP098755">
    <property type="protein sequence ID" value="USG67680.1"/>
    <property type="molecule type" value="Genomic_DNA"/>
</dbReference>
<keyword evidence="2" id="KW-1185">Reference proteome</keyword>
<dbReference type="Proteomes" id="UP001056500">
    <property type="component" value="Chromosome"/>
</dbReference>
<name>A0ABY4WKK6_9BACL</name>
<protein>
    <submittedName>
        <fullName evidence="1">Uncharacterized protein</fullName>
    </submittedName>
</protein>
<evidence type="ECO:0000313" key="2">
    <source>
        <dbReference type="Proteomes" id="UP001056500"/>
    </source>
</evidence>
<dbReference type="InterPro" id="IPR036526">
    <property type="entry name" value="C-N_Hydrolase_sf"/>
</dbReference>
<proteinExistence type="predicted"/>
<dbReference type="SUPFAM" id="SSF56317">
    <property type="entry name" value="Carbon-nitrogen hydrolase"/>
    <property type="match status" value="1"/>
</dbReference>
<accession>A0ABY4WKK6</accession>
<organism evidence="1 2">
    <name type="scientific">Brevibacillus ruminantium</name>
    <dbReference type="NCBI Taxonomy" id="2950604"/>
    <lineage>
        <taxon>Bacteria</taxon>
        <taxon>Bacillati</taxon>
        <taxon>Bacillota</taxon>
        <taxon>Bacilli</taxon>
        <taxon>Bacillales</taxon>
        <taxon>Paenibacillaceae</taxon>
        <taxon>Brevibacillus</taxon>
    </lineage>
</organism>
<dbReference type="Gene3D" id="3.60.110.10">
    <property type="entry name" value="Carbon-nitrogen hydrolase"/>
    <property type="match status" value="1"/>
</dbReference>
<dbReference type="RefSeq" id="WP_251874777.1">
    <property type="nucleotide sequence ID" value="NZ_CP098755.1"/>
</dbReference>
<reference evidence="1" key="1">
    <citation type="submission" date="2022-06" db="EMBL/GenBank/DDBJ databases">
        <title>Genome sequencing of Brevibacillus sp. BB3-R1.</title>
        <authorList>
            <person name="Heo J."/>
            <person name="Lee D."/>
            <person name="Won M."/>
            <person name="Han B.-H."/>
            <person name="Hong S.-B."/>
            <person name="Kwon S.-W."/>
        </authorList>
    </citation>
    <scope>NUCLEOTIDE SEQUENCE</scope>
    <source>
        <strain evidence="1">BB3-R1</strain>
    </source>
</reference>
<evidence type="ECO:0000313" key="1">
    <source>
        <dbReference type="EMBL" id="USG67680.1"/>
    </source>
</evidence>
<sequence length="93" mass="10521">MSSHLQVTSFLQTTNRIGTEEETFFFGESAAADPFGRLLVLGDQCESGYLIHFDLEKIREARGMPHYLRHRRPASYVPLAESREENAAEICSS</sequence>